<protein>
    <submittedName>
        <fullName evidence="2">Putative secreted peptide</fullName>
    </submittedName>
</protein>
<evidence type="ECO:0000256" key="1">
    <source>
        <dbReference type="SAM" id="SignalP"/>
    </source>
</evidence>
<organism evidence="2">
    <name type="scientific">Anopheles braziliensis</name>
    <dbReference type="NCBI Taxonomy" id="58242"/>
    <lineage>
        <taxon>Eukaryota</taxon>
        <taxon>Metazoa</taxon>
        <taxon>Ecdysozoa</taxon>
        <taxon>Arthropoda</taxon>
        <taxon>Hexapoda</taxon>
        <taxon>Insecta</taxon>
        <taxon>Pterygota</taxon>
        <taxon>Neoptera</taxon>
        <taxon>Endopterygota</taxon>
        <taxon>Diptera</taxon>
        <taxon>Nematocera</taxon>
        <taxon>Culicoidea</taxon>
        <taxon>Culicidae</taxon>
        <taxon>Anophelinae</taxon>
        <taxon>Anopheles</taxon>
    </lineage>
</organism>
<proteinExistence type="predicted"/>
<name>A0A2M3ZWT0_9DIPT</name>
<sequence>MRCWLGFAILFCFDDPVGDRDVVGWNCFATGITRSFKHFFGDGAMMLEGASTRSTQHKPFGRCYSM</sequence>
<feature type="chain" id="PRO_5014824424" evidence="1">
    <location>
        <begin position="20"/>
        <end position="66"/>
    </location>
</feature>
<dbReference type="EMBL" id="GGFM01012097">
    <property type="protein sequence ID" value="MBW32848.1"/>
    <property type="molecule type" value="Transcribed_RNA"/>
</dbReference>
<feature type="signal peptide" evidence="1">
    <location>
        <begin position="1"/>
        <end position="19"/>
    </location>
</feature>
<evidence type="ECO:0000313" key="2">
    <source>
        <dbReference type="EMBL" id="MBW32848.1"/>
    </source>
</evidence>
<accession>A0A2M3ZWT0</accession>
<reference evidence="2" key="1">
    <citation type="submission" date="2018-01" db="EMBL/GenBank/DDBJ databases">
        <title>An insight into the sialome of Amazonian anophelines.</title>
        <authorList>
            <person name="Ribeiro J.M."/>
            <person name="Scarpassa V."/>
            <person name="Calvo E."/>
        </authorList>
    </citation>
    <scope>NUCLEOTIDE SEQUENCE</scope>
    <source>
        <tissue evidence="2">Salivary glands</tissue>
    </source>
</reference>
<keyword evidence="1" id="KW-0732">Signal</keyword>
<dbReference type="AlphaFoldDB" id="A0A2M3ZWT0"/>